<evidence type="ECO:0000256" key="5">
    <source>
        <dbReference type="ARBA" id="ARBA00022771"/>
    </source>
</evidence>
<dbReference type="Pfam" id="PF08474">
    <property type="entry name" value="MYT1"/>
    <property type="match status" value="1"/>
</dbReference>
<evidence type="ECO:0000313" key="15">
    <source>
        <dbReference type="Proteomes" id="UP001476798"/>
    </source>
</evidence>
<keyword evidence="10" id="KW-0539">Nucleus</keyword>
<name>A0ABV0MEI7_9TELE</name>
<evidence type="ECO:0000256" key="9">
    <source>
        <dbReference type="ARBA" id="ARBA00023163"/>
    </source>
</evidence>
<dbReference type="EMBL" id="JAHRIO010000093">
    <property type="protein sequence ID" value="MEQ2157519.1"/>
    <property type="molecule type" value="Genomic_DNA"/>
</dbReference>
<protein>
    <submittedName>
        <fullName evidence="14">Myelin transcription factor 1-like protein</fullName>
    </submittedName>
</protein>
<feature type="region of interest" description="Disordered" evidence="12">
    <location>
        <begin position="1"/>
        <end position="43"/>
    </location>
</feature>
<keyword evidence="9" id="KW-0804">Transcription</keyword>
<keyword evidence="7" id="KW-0805">Transcription regulation</keyword>
<keyword evidence="8" id="KW-0238">DNA-binding</keyword>
<dbReference type="SUPFAM" id="SSF103637">
    <property type="entry name" value="CCHHC domain"/>
    <property type="match status" value="2"/>
</dbReference>
<dbReference type="InterPro" id="IPR002515">
    <property type="entry name" value="Znf_C2H2C"/>
</dbReference>
<keyword evidence="4" id="KW-0677">Repeat</keyword>
<evidence type="ECO:0000313" key="14">
    <source>
        <dbReference type="EMBL" id="MEQ2157519.1"/>
    </source>
</evidence>
<sequence length="275" mass="28673">KRYCKNSSSASSTTSTYAPSSSNSSLSCGGGGGGTGGGGGGSSASSTCSKSSFDYSHDMEAAHMAATAILNLSTRCREMPLGMGGKPQDLCSQSPGLDVDENGTLDLSMSKSLCGGSAGDSVLTPLEPMSPQRQAALLGSRCYGMGDAADCWDLPVDYTKIKHIDEDEKEPDDLDPFHDLLDDRSYTTDVNMPSPKPKYTQCKESKKDLITCPTPGCDGSGHLTSNFASHRSLSGCPLADKSIRSMLANNAQELKCPTPGCDGSGHITGNYASHR</sequence>
<evidence type="ECO:0000256" key="6">
    <source>
        <dbReference type="ARBA" id="ARBA00022833"/>
    </source>
</evidence>
<proteinExistence type="inferred from homology"/>
<evidence type="ECO:0000256" key="11">
    <source>
        <dbReference type="PROSITE-ProRule" id="PRU01143"/>
    </source>
</evidence>
<feature type="non-terminal residue" evidence="14">
    <location>
        <position position="275"/>
    </location>
</feature>
<feature type="compositionally biased region" description="Low complexity" evidence="12">
    <location>
        <begin position="7"/>
        <end position="27"/>
    </location>
</feature>
<dbReference type="PROSITE" id="PS51802">
    <property type="entry name" value="ZF_CCHHC"/>
    <property type="match status" value="2"/>
</dbReference>
<keyword evidence="3" id="KW-0479">Metal-binding</keyword>
<evidence type="ECO:0000259" key="13">
    <source>
        <dbReference type="Pfam" id="PF08474"/>
    </source>
</evidence>
<comment type="similarity">
    <text evidence="2">Belongs to the MYT1 family.</text>
</comment>
<evidence type="ECO:0000256" key="7">
    <source>
        <dbReference type="ARBA" id="ARBA00023015"/>
    </source>
</evidence>
<evidence type="ECO:0000256" key="2">
    <source>
        <dbReference type="ARBA" id="ARBA00010194"/>
    </source>
</evidence>
<evidence type="ECO:0000256" key="1">
    <source>
        <dbReference type="ARBA" id="ARBA00004123"/>
    </source>
</evidence>
<evidence type="ECO:0000256" key="8">
    <source>
        <dbReference type="ARBA" id="ARBA00023125"/>
    </source>
</evidence>
<evidence type="ECO:0000256" key="3">
    <source>
        <dbReference type="ARBA" id="ARBA00022723"/>
    </source>
</evidence>
<keyword evidence="15" id="KW-1185">Reference proteome</keyword>
<dbReference type="PANTHER" id="PTHR10816:SF11">
    <property type="entry name" value="MYELIN TRANSCRIPTION FACTOR 1-LIKE PROTEIN"/>
    <property type="match status" value="1"/>
</dbReference>
<dbReference type="Gene3D" id="4.10.320.30">
    <property type="match status" value="2"/>
</dbReference>
<evidence type="ECO:0000256" key="10">
    <source>
        <dbReference type="ARBA" id="ARBA00023242"/>
    </source>
</evidence>
<dbReference type="Pfam" id="PF01530">
    <property type="entry name" value="zf-C2HC"/>
    <property type="match status" value="2"/>
</dbReference>
<gene>
    <name evidence="14" type="primary">MYT1L_1</name>
    <name evidence="14" type="ORF">GOODEAATRI_002597</name>
</gene>
<dbReference type="Proteomes" id="UP001476798">
    <property type="component" value="Unassembled WGS sequence"/>
</dbReference>
<feature type="compositionally biased region" description="Gly residues" evidence="12">
    <location>
        <begin position="28"/>
        <end position="42"/>
    </location>
</feature>
<accession>A0ABV0MEI7</accession>
<evidence type="ECO:0000256" key="4">
    <source>
        <dbReference type="ARBA" id="ARBA00022737"/>
    </source>
</evidence>
<feature type="non-terminal residue" evidence="14">
    <location>
        <position position="1"/>
    </location>
</feature>
<organism evidence="14 15">
    <name type="scientific">Goodea atripinnis</name>
    <dbReference type="NCBI Taxonomy" id="208336"/>
    <lineage>
        <taxon>Eukaryota</taxon>
        <taxon>Metazoa</taxon>
        <taxon>Chordata</taxon>
        <taxon>Craniata</taxon>
        <taxon>Vertebrata</taxon>
        <taxon>Euteleostomi</taxon>
        <taxon>Actinopterygii</taxon>
        <taxon>Neopterygii</taxon>
        <taxon>Teleostei</taxon>
        <taxon>Neoteleostei</taxon>
        <taxon>Acanthomorphata</taxon>
        <taxon>Ovalentaria</taxon>
        <taxon>Atherinomorphae</taxon>
        <taxon>Cyprinodontiformes</taxon>
        <taxon>Goodeidae</taxon>
        <taxon>Goodea</taxon>
    </lineage>
</organism>
<comment type="caution">
    <text evidence="14">The sequence shown here is derived from an EMBL/GenBank/DDBJ whole genome shotgun (WGS) entry which is preliminary data.</text>
</comment>
<evidence type="ECO:0000256" key="12">
    <source>
        <dbReference type="SAM" id="MobiDB-lite"/>
    </source>
</evidence>
<dbReference type="InterPro" id="IPR036060">
    <property type="entry name" value="Znf_C2H2C_sf"/>
</dbReference>
<reference evidence="14 15" key="1">
    <citation type="submission" date="2021-06" db="EMBL/GenBank/DDBJ databases">
        <authorList>
            <person name="Palmer J.M."/>
        </authorList>
    </citation>
    <scope>NUCLEOTIDE SEQUENCE [LARGE SCALE GENOMIC DNA]</scope>
    <source>
        <strain evidence="14 15">GA_2019</strain>
        <tissue evidence="14">Muscle</tissue>
    </source>
</reference>
<dbReference type="PANTHER" id="PTHR10816">
    <property type="entry name" value="MYELIN TRANSCRIPTION FACTOR 1-RELATED"/>
    <property type="match status" value="1"/>
</dbReference>
<keyword evidence="6" id="KW-0862">Zinc</keyword>
<keyword evidence="5 11" id="KW-0863">Zinc-finger</keyword>
<dbReference type="InterPro" id="IPR013681">
    <property type="entry name" value="Myelin_TF"/>
</dbReference>
<comment type="subcellular location">
    <subcellularLocation>
        <location evidence="1">Nucleus</location>
    </subcellularLocation>
</comment>
<feature type="domain" description="Myelin transcription factor 1" evidence="13">
    <location>
        <begin position="1"/>
        <end position="202"/>
    </location>
</feature>